<comment type="caution">
    <text evidence="1">The sequence shown here is derived from an EMBL/GenBank/DDBJ whole genome shotgun (WGS) entry which is preliminary data.</text>
</comment>
<dbReference type="AlphaFoldDB" id="A0A4Z2E589"/>
<protein>
    <submittedName>
        <fullName evidence="1">Uncharacterized protein</fullName>
    </submittedName>
</protein>
<proteinExistence type="predicted"/>
<dbReference type="Proteomes" id="UP000314294">
    <property type="component" value="Unassembled WGS sequence"/>
</dbReference>
<reference evidence="1 2" key="1">
    <citation type="submission" date="2019-03" db="EMBL/GenBank/DDBJ databases">
        <title>First draft genome of Liparis tanakae, snailfish: a comprehensive survey of snailfish specific genes.</title>
        <authorList>
            <person name="Kim W."/>
            <person name="Song I."/>
            <person name="Jeong J.-H."/>
            <person name="Kim D."/>
            <person name="Kim S."/>
            <person name="Ryu S."/>
            <person name="Song J.Y."/>
            <person name="Lee S.K."/>
        </authorList>
    </citation>
    <scope>NUCLEOTIDE SEQUENCE [LARGE SCALE GENOMIC DNA]</scope>
    <source>
        <tissue evidence="1">Muscle</tissue>
    </source>
</reference>
<gene>
    <name evidence="1" type="ORF">EYF80_066368</name>
</gene>
<evidence type="ECO:0000313" key="1">
    <source>
        <dbReference type="EMBL" id="TNN23512.1"/>
    </source>
</evidence>
<keyword evidence="2" id="KW-1185">Reference proteome</keyword>
<dbReference type="EMBL" id="SRLO01018249">
    <property type="protein sequence ID" value="TNN23512.1"/>
    <property type="molecule type" value="Genomic_DNA"/>
</dbReference>
<sequence>MDVRGGVMDVRGGVMGVRGGVMDVRGGVMDMRDRVMDVRGGVMDVRVGVMDVRVGVMDVSQGVNIPGLWREEVEGPGVPLPTPVGLLLLQPAEQSGKTTLEDKRDVSGARGCWRALPVAAAVPRGQQLAQ</sequence>
<name>A0A4Z2E589_9TELE</name>
<organism evidence="1 2">
    <name type="scientific">Liparis tanakae</name>
    <name type="common">Tanaka's snailfish</name>
    <dbReference type="NCBI Taxonomy" id="230148"/>
    <lineage>
        <taxon>Eukaryota</taxon>
        <taxon>Metazoa</taxon>
        <taxon>Chordata</taxon>
        <taxon>Craniata</taxon>
        <taxon>Vertebrata</taxon>
        <taxon>Euteleostomi</taxon>
        <taxon>Actinopterygii</taxon>
        <taxon>Neopterygii</taxon>
        <taxon>Teleostei</taxon>
        <taxon>Neoteleostei</taxon>
        <taxon>Acanthomorphata</taxon>
        <taxon>Eupercaria</taxon>
        <taxon>Perciformes</taxon>
        <taxon>Cottioidei</taxon>
        <taxon>Cottales</taxon>
        <taxon>Liparidae</taxon>
        <taxon>Liparis</taxon>
    </lineage>
</organism>
<evidence type="ECO:0000313" key="2">
    <source>
        <dbReference type="Proteomes" id="UP000314294"/>
    </source>
</evidence>
<accession>A0A4Z2E589</accession>